<dbReference type="AlphaFoldDB" id="A0A2D4NBY7"/>
<keyword evidence="1" id="KW-0472">Membrane</keyword>
<accession>A0A2D4NBY7</accession>
<keyword evidence="1" id="KW-0812">Transmembrane</keyword>
<sequence>MDFPLPSNSSHTFCNALVASQWIIPKWNLILIFLRLKDWKMPIYHYKVVPSYSFFFLFMSLKSLFIAIYFTKKKSEVFVRCQQRFACPDGAEGFLRKTAAEITGSSVMCLT</sequence>
<name>A0A2D4NBY7_9SAUR</name>
<proteinExistence type="predicted"/>
<evidence type="ECO:0000256" key="1">
    <source>
        <dbReference type="SAM" id="Phobius"/>
    </source>
</evidence>
<protein>
    <submittedName>
        <fullName evidence="2">Uncharacterized protein</fullName>
    </submittedName>
</protein>
<reference evidence="2" key="2">
    <citation type="submission" date="2017-11" db="EMBL/GenBank/DDBJ databases">
        <title>Coralsnake Venomics: Analyses of Venom Gland Transcriptomes and Proteomes of Six Brazilian Taxa.</title>
        <authorList>
            <person name="Aird S.D."/>
            <person name="Jorge da Silva N."/>
            <person name="Qiu L."/>
            <person name="Villar-Briones A."/>
            <person name="Aparecida-Saddi V."/>
            <person name="Campos-Telles M.P."/>
            <person name="Grau M."/>
            <person name="Mikheyev A.S."/>
        </authorList>
    </citation>
    <scope>NUCLEOTIDE SEQUENCE</scope>
    <source>
        <tissue evidence="2">Venom_gland</tissue>
    </source>
</reference>
<evidence type="ECO:0000313" key="2">
    <source>
        <dbReference type="EMBL" id="LAB43225.1"/>
    </source>
</evidence>
<feature type="transmembrane region" description="Helical" evidence="1">
    <location>
        <begin position="54"/>
        <end position="71"/>
    </location>
</feature>
<keyword evidence="1" id="KW-1133">Transmembrane helix</keyword>
<organism evidence="2">
    <name type="scientific">Micrurus spixii</name>
    <name type="common">Amazon coral snake</name>
    <dbReference type="NCBI Taxonomy" id="129469"/>
    <lineage>
        <taxon>Eukaryota</taxon>
        <taxon>Metazoa</taxon>
        <taxon>Chordata</taxon>
        <taxon>Craniata</taxon>
        <taxon>Vertebrata</taxon>
        <taxon>Euteleostomi</taxon>
        <taxon>Lepidosauria</taxon>
        <taxon>Squamata</taxon>
        <taxon>Bifurcata</taxon>
        <taxon>Unidentata</taxon>
        <taxon>Episquamata</taxon>
        <taxon>Toxicofera</taxon>
        <taxon>Serpentes</taxon>
        <taxon>Colubroidea</taxon>
        <taxon>Elapidae</taxon>
        <taxon>Elapinae</taxon>
        <taxon>Micrurus</taxon>
    </lineage>
</organism>
<dbReference type="EMBL" id="IACM01171398">
    <property type="protein sequence ID" value="LAB43225.1"/>
    <property type="molecule type" value="Transcribed_RNA"/>
</dbReference>
<reference evidence="2" key="1">
    <citation type="submission" date="2017-07" db="EMBL/GenBank/DDBJ databases">
        <authorList>
            <person name="Mikheyev A."/>
            <person name="Grau M."/>
        </authorList>
    </citation>
    <scope>NUCLEOTIDE SEQUENCE</scope>
    <source>
        <tissue evidence="2">Venom_gland</tissue>
    </source>
</reference>